<feature type="compositionally biased region" description="Acidic residues" evidence="1">
    <location>
        <begin position="549"/>
        <end position="561"/>
    </location>
</feature>
<name>A0A4R8DHJ0_9BACT</name>
<comment type="caution">
    <text evidence="2">The sequence shown here is derived from an EMBL/GenBank/DDBJ whole genome shotgun (WGS) entry which is preliminary data.</text>
</comment>
<dbReference type="AlphaFoldDB" id="A0A4R8DHJ0"/>
<sequence length="712" mass="79711">MCGAFSYSARRFRLFAYLITMFAHLSKSQTSRTSSRAAAHRQNTMAGPAADLGKSVIQRIAFKNNDGSQTIDVTENEIVEYLYKWIIKKMKDDELTTPPLSTDLHQKHLNWNEVYPQGGQVRQVNNAFDAYNVLKEAKMSPGYTFALDHGTPRTQSQFASSTLRNTDRTDRGAIDGMVYPSGNLGKDVKGEGVAYKELSMSFSSLADKHGGDTEVAKAHLSLMKGNTPDGYSADELSKMRYHLEVLLLAEGRRSAGMFMFAPIGLQNIADGKVTAPEAFGKVEKKKVAKKKKKEDDDDDTEIEEGKEKNVVTEEGNFPSAWEKSKKPLEEIEKHFAMGRSITTLTKTDQRNALGKMRLHVNQFFSTTDHTDFTNVDISGTPGAAFTDKEGALLAIAHLIRDTYFPTIPAFYSDPANDTVKRKENREAQTHLLGQHQIQHEVHGLTADLLDAEQKEEFKGQLREAKDDALKLTDKDPQKRLLFKQKKNILSKLKTKDMEKFSDDDSADEHMTELQEVVEERNKGKRASGKEKKKIKVKRDLKRRFKETVDRDDDLSGEESASEVEKGVNRVFEEHRETKKRKSDPFQKGEELANAGSADISGLVGFVGQEHLVQAGFQSRVRALQHQGYIAGLKGDAGSGLGDHPHAMAAFEQGLAIRNNVKQMAIEDKGKGTPRYDLNIAELVDPSVANDFGVYQSLTTLYWKTFYEHTVNL</sequence>
<evidence type="ECO:0000313" key="2">
    <source>
        <dbReference type="EMBL" id="TDW97193.1"/>
    </source>
</evidence>
<evidence type="ECO:0000313" key="3">
    <source>
        <dbReference type="Proteomes" id="UP000294498"/>
    </source>
</evidence>
<dbReference type="EMBL" id="SODV01000002">
    <property type="protein sequence ID" value="TDW97193.1"/>
    <property type="molecule type" value="Genomic_DNA"/>
</dbReference>
<keyword evidence="3" id="KW-1185">Reference proteome</keyword>
<organism evidence="2 3">
    <name type="scientific">Dinghuibacter silviterrae</name>
    <dbReference type="NCBI Taxonomy" id="1539049"/>
    <lineage>
        <taxon>Bacteria</taxon>
        <taxon>Pseudomonadati</taxon>
        <taxon>Bacteroidota</taxon>
        <taxon>Chitinophagia</taxon>
        <taxon>Chitinophagales</taxon>
        <taxon>Chitinophagaceae</taxon>
        <taxon>Dinghuibacter</taxon>
    </lineage>
</organism>
<proteinExistence type="predicted"/>
<gene>
    <name evidence="2" type="ORF">EDB95_5038</name>
</gene>
<reference evidence="2 3" key="1">
    <citation type="submission" date="2019-03" db="EMBL/GenBank/DDBJ databases">
        <title>Genomic Encyclopedia of Type Strains, Phase IV (KMG-IV): sequencing the most valuable type-strain genomes for metagenomic binning, comparative biology and taxonomic classification.</title>
        <authorList>
            <person name="Goeker M."/>
        </authorList>
    </citation>
    <scope>NUCLEOTIDE SEQUENCE [LARGE SCALE GENOMIC DNA]</scope>
    <source>
        <strain evidence="2 3">DSM 100059</strain>
    </source>
</reference>
<feature type="region of interest" description="Disordered" evidence="1">
    <location>
        <begin position="546"/>
        <end position="588"/>
    </location>
</feature>
<dbReference type="Proteomes" id="UP000294498">
    <property type="component" value="Unassembled WGS sequence"/>
</dbReference>
<feature type="region of interest" description="Disordered" evidence="1">
    <location>
        <begin position="284"/>
        <end position="306"/>
    </location>
</feature>
<evidence type="ECO:0000256" key="1">
    <source>
        <dbReference type="SAM" id="MobiDB-lite"/>
    </source>
</evidence>
<accession>A0A4R8DHJ0</accession>
<protein>
    <submittedName>
        <fullName evidence="2">Uncharacterized protein</fullName>
    </submittedName>
</protein>
<feature type="compositionally biased region" description="Basic and acidic residues" evidence="1">
    <location>
        <begin position="562"/>
        <end position="588"/>
    </location>
</feature>